<organism evidence="2 3">
    <name type="scientific">Alkalibacterium olivapovliticus</name>
    <dbReference type="NCBI Taxonomy" id="99907"/>
    <lineage>
        <taxon>Bacteria</taxon>
        <taxon>Bacillati</taxon>
        <taxon>Bacillota</taxon>
        <taxon>Bacilli</taxon>
        <taxon>Lactobacillales</taxon>
        <taxon>Carnobacteriaceae</taxon>
        <taxon>Alkalibacterium</taxon>
    </lineage>
</organism>
<evidence type="ECO:0000313" key="3">
    <source>
        <dbReference type="Proteomes" id="UP000238205"/>
    </source>
</evidence>
<dbReference type="RefSeq" id="WP_106191509.1">
    <property type="nucleotide sequence ID" value="NZ_PVTO01000004.1"/>
</dbReference>
<gene>
    <name evidence="2" type="ORF">CLV38_104117</name>
</gene>
<keyword evidence="3" id="KW-1185">Reference proteome</keyword>
<feature type="domain" description="Inner membrane protein YgaP-like transmembrane" evidence="1">
    <location>
        <begin position="1"/>
        <end position="62"/>
    </location>
</feature>
<comment type="caution">
    <text evidence="2">The sequence shown here is derived from an EMBL/GenBank/DDBJ whole genome shotgun (WGS) entry which is preliminary data.</text>
</comment>
<dbReference type="OrthoDB" id="5405951at2"/>
<reference evidence="2 3" key="1">
    <citation type="submission" date="2018-03" db="EMBL/GenBank/DDBJ databases">
        <title>Genomic Encyclopedia of Archaeal and Bacterial Type Strains, Phase II (KMG-II): from individual species to whole genera.</title>
        <authorList>
            <person name="Goeker M."/>
        </authorList>
    </citation>
    <scope>NUCLEOTIDE SEQUENCE [LARGE SCALE GENOMIC DNA]</scope>
    <source>
        <strain evidence="2 3">DSM 13175</strain>
    </source>
</reference>
<dbReference type="AlphaFoldDB" id="A0A2T0W9Y4"/>
<protein>
    <recommendedName>
        <fullName evidence="1">Inner membrane protein YgaP-like transmembrane domain-containing protein</fullName>
    </recommendedName>
</protein>
<dbReference type="Proteomes" id="UP000238205">
    <property type="component" value="Unassembled WGS sequence"/>
</dbReference>
<name>A0A2T0W9Y4_9LACT</name>
<sequence length="64" mass="6997">MKMNVGKTDSTIRIILSLLLLPLLFTNKGPSRWIGLFSIPLLGTALTRKCGAYALMGKSTCEIE</sequence>
<proteinExistence type="predicted"/>
<dbReference type="InterPro" id="IPR021309">
    <property type="entry name" value="YgaP-like_TM"/>
</dbReference>
<evidence type="ECO:0000313" key="2">
    <source>
        <dbReference type="EMBL" id="PRY83511.1"/>
    </source>
</evidence>
<evidence type="ECO:0000259" key="1">
    <source>
        <dbReference type="Pfam" id="PF11127"/>
    </source>
</evidence>
<dbReference type="EMBL" id="PVTO01000004">
    <property type="protein sequence ID" value="PRY83511.1"/>
    <property type="molecule type" value="Genomic_DNA"/>
</dbReference>
<dbReference type="Pfam" id="PF11127">
    <property type="entry name" value="YgaP-like_TM"/>
    <property type="match status" value="1"/>
</dbReference>
<accession>A0A2T0W9Y4</accession>